<dbReference type="GeneID" id="28803381"/>
<accession>A0A160DHZ2</accession>
<dbReference type="Proteomes" id="UP000203982">
    <property type="component" value="Segment"/>
</dbReference>
<dbReference type="EMBL" id="KU998246">
    <property type="protein sequence ID" value="ANA86664.1"/>
    <property type="molecule type" value="Genomic_DNA"/>
</dbReference>
<dbReference type="RefSeq" id="YP_009273202.1">
    <property type="nucleotide sequence ID" value="NC_030901.1"/>
</dbReference>
<proteinExistence type="predicted"/>
<keyword evidence="2" id="KW-1185">Reference proteome</keyword>
<name>A0A160DHZ2_9CAUD</name>
<organism evidence="1 2">
    <name type="scientific">Gordonia phage ClubL</name>
    <dbReference type="NCBI Taxonomy" id="1838065"/>
    <lineage>
        <taxon>Viruses</taxon>
        <taxon>Duplodnaviria</taxon>
        <taxon>Heunggongvirae</taxon>
        <taxon>Uroviricota</taxon>
        <taxon>Caudoviricetes</taxon>
        <taxon>Smoothievirus</taxon>
        <taxon>Smoothievirus clubL</taxon>
    </lineage>
</organism>
<evidence type="ECO:0000313" key="1">
    <source>
        <dbReference type="EMBL" id="ANA86664.1"/>
    </source>
</evidence>
<sequence>MRKIKKILVDITTYTDELTTPEIVGQIAKKLEDAPPFSTVDFILTDRDGAADVFVTVKEQEV</sequence>
<evidence type="ECO:0000313" key="2">
    <source>
        <dbReference type="Proteomes" id="UP000203982"/>
    </source>
</evidence>
<dbReference type="KEGG" id="vg:28803381"/>
<protein>
    <submittedName>
        <fullName evidence="1">Uncharacterized protein</fullName>
    </submittedName>
</protein>
<gene>
    <name evidence="1" type="primary">167</name>
    <name evidence="1" type="ORF">PBI_CLUBL_167</name>
</gene>
<reference evidence="1 2" key="1">
    <citation type="submission" date="2016-03" db="EMBL/GenBank/DDBJ databases">
        <authorList>
            <person name="Montgomery M.T."/>
            <person name="Guerrero C.A."/>
            <person name="Mavrich T.N."/>
            <person name="Pope W.H."/>
            <person name="Garlena R.A."/>
            <person name="Russell D.A."/>
            <person name="Jacobs-Sera D."/>
            <person name="Hendrix R.W."/>
            <person name="Hatfull G.F."/>
        </authorList>
    </citation>
    <scope>NUCLEOTIDE SEQUENCE [LARGE SCALE GENOMIC DNA]</scope>
</reference>